<dbReference type="InterPro" id="IPR036291">
    <property type="entry name" value="NAD(P)-bd_dom_sf"/>
</dbReference>
<keyword evidence="2" id="KW-0560">Oxidoreductase</keyword>
<reference evidence="3 4" key="1">
    <citation type="submission" date="2016-10" db="EMBL/GenBank/DDBJ databases">
        <authorList>
            <person name="de Groot N.N."/>
        </authorList>
    </citation>
    <scope>NUCLEOTIDE SEQUENCE [LARGE SCALE GENOMIC DNA]</scope>
    <source>
        <strain evidence="3 4">LMG 24775</strain>
    </source>
</reference>
<dbReference type="PANTHER" id="PTHR24321:SF8">
    <property type="entry name" value="ESTRADIOL 17-BETA-DEHYDROGENASE 8-RELATED"/>
    <property type="match status" value="1"/>
</dbReference>
<dbReference type="Proteomes" id="UP000183417">
    <property type="component" value="Unassembled WGS sequence"/>
</dbReference>
<gene>
    <name evidence="3" type="ORF">SAMN05421547_11668</name>
</gene>
<evidence type="ECO:0000256" key="1">
    <source>
        <dbReference type="ARBA" id="ARBA00006484"/>
    </source>
</evidence>
<protein>
    <submittedName>
        <fullName evidence="3">NAD(P)-dependent dehydrogenase, short-chain alcohol dehydrogenase family</fullName>
    </submittedName>
</protein>
<dbReference type="InterPro" id="IPR020904">
    <property type="entry name" value="Sc_DH/Rdtase_CS"/>
</dbReference>
<dbReference type="Pfam" id="PF13561">
    <property type="entry name" value="adh_short_C2"/>
    <property type="match status" value="1"/>
</dbReference>
<dbReference type="EMBL" id="FNPE01000016">
    <property type="protein sequence ID" value="SDZ27348.1"/>
    <property type="molecule type" value="Genomic_DNA"/>
</dbReference>
<dbReference type="PRINTS" id="PR00080">
    <property type="entry name" value="SDRFAMILY"/>
</dbReference>
<dbReference type="AlphaFoldDB" id="A0A1H3RQ25"/>
<dbReference type="GeneID" id="94694535"/>
<proteinExistence type="inferred from homology"/>
<sequence length="263" mass="27130">MFKGLEGKSAIVTGGSTLIGAGVVRALHAAGVKVVIADIDADNGQVLADALGEGALFVRTDITDDAQVAACVQQACSRHGGVHILVNLACSYVDEGLQSPRADWLASFNVNVASAVAMLQAVHPHMAAAGGGAVVNFTSISSEAAQTGRWLYPASKAAMKQLTRSMAMDLAADGIRVNSVCPGWTWSAVMDRLSGGDRAKTDRVAAPFHLLGRVGDPHEVAQVVLFLCSDHASFVTGADYAVDGGYGAMGPERAVAAIPQLMD</sequence>
<dbReference type="Gene3D" id="3.40.50.720">
    <property type="entry name" value="NAD(P)-binding Rossmann-like Domain"/>
    <property type="match status" value="1"/>
</dbReference>
<dbReference type="PANTHER" id="PTHR24321">
    <property type="entry name" value="DEHYDROGENASES, SHORT CHAIN"/>
    <property type="match status" value="1"/>
</dbReference>
<accession>A0A1H3RQ25</accession>
<dbReference type="SUPFAM" id="SSF51735">
    <property type="entry name" value="NAD(P)-binding Rossmann-fold domains"/>
    <property type="match status" value="1"/>
</dbReference>
<comment type="similarity">
    <text evidence="1">Belongs to the short-chain dehydrogenases/reductases (SDR) family.</text>
</comment>
<evidence type="ECO:0000313" key="4">
    <source>
        <dbReference type="Proteomes" id="UP000183417"/>
    </source>
</evidence>
<dbReference type="NCBIfam" id="NF006121">
    <property type="entry name" value="PRK08265.1"/>
    <property type="match status" value="1"/>
</dbReference>
<dbReference type="FunFam" id="3.40.50.720:FF:000084">
    <property type="entry name" value="Short-chain dehydrogenase reductase"/>
    <property type="match status" value="1"/>
</dbReference>
<evidence type="ECO:0000256" key="2">
    <source>
        <dbReference type="ARBA" id="ARBA00023002"/>
    </source>
</evidence>
<dbReference type="CDD" id="cd05233">
    <property type="entry name" value="SDR_c"/>
    <property type="match status" value="1"/>
</dbReference>
<organism evidence="3 4">
    <name type="scientific">Delftia lacustris</name>
    <dbReference type="NCBI Taxonomy" id="558537"/>
    <lineage>
        <taxon>Bacteria</taxon>
        <taxon>Pseudomonadati</taxon>
        <taxon>Pseudomonadota</taxon>
        <taxon>Betaproteobacteria</taxon>
        <taxon>Burkholderiales</taxon>
        <taxon>Comamonadaceae</taxon>
        <taxon>Delftia</taxon>
    </lineage>
</organism>
<dbReference type="PROSITE" id="PS00061">
    <property type="entry name" value="ADH_SHORT"/>
    <property type="match status" value="1"/>
</dbReference>
<name>A0A1H3RQ25_9BURK</name>
<dbReference type="GO" id="GO:0016491">
    <property type="term" value="F:oxidoreductase activity"/>
    <property type="evidence" value="ECO:0007669"/>
    <property type="project" value="UniProtKB-KW"/>
</dbReference>
<dbReference type="InterPro" id="IPR002347">
    <property type="entry name" value="SDR_fam"/>
</dbReference>
<dbReference type="PRINTS" id="PR00081">
    <property type="entry name" value="GDHRDH"/>
</dbReference>
<evidence type="ECO:0000313" key="3">
    <source>
        <dbReference type="EMBL" id="SDZ27348.1"/>
    </source>
</evidence>
<dbReference type="RefSeq" id="WP_047326039.1">
    <property type="nucleotide sequence ID" value="NZ_CP141274.1"/>
</dbReference>